<proteinExistence type="predicted"/>
<feature type="domain" description="HhH-GPD" evidence="5">
    <location>
        <begin position="136"/>
        <end position="295"/>
    </location>
</feature>
<dbReference type="Gene3D" id="1.10.340.30">
    <property type="entry name" value="Hypothetical protein, domain 2"/>
    <property type="match status" value="1"/>
</dbReference>
<dbReference type="InterPro" id="IPR051912">
    <property type="entry name" value="Alkylbase_DNA_Glycosylase/TA"/>
</dbReference>
<dbReference type="GO" id="GO:0006307">
    <property type="term" value="P:DNA alkylation repair"/>
    <property type="evidence" value="ECO:0007669"/>
    <property type="project" value="TreeGrafter"/>
</dbReference>
<dbReference type="InterPro" id="IPR011257">
    <property type="entry name" value="DNA_glycosylase"/>
</dbReference>
<dbReference type="GO" id="GO:0032131">
    <property type="term" value="F:alkylated DNA binding"/>
    <property type="evidence" value="ECO:0007669"/>
    <property type="project" value="TreeGrafter"/>
</dbReference>
<evidence type="ECO:0000313" key="7">
    <source>
        <dbReference type="EMBL" id="MBB6209146.1"/>
    </source>
</evidence>
<evidence type="ECO:0000313" key="8">
    <source>
        <dbReference type="Proteomes" id="UP000544872"/>
    </source>
</evidence>
<dbReference type="InterPro" id="IPR037046">
    <property type="entry name" value="AlkA_N_sf"/>
</dbReference>
<dbReference type="Pfam" id="PF06029">
    <property type="entry name" value="AlkA_N"/>
    <property type="match status" value="1"/>
</dbReference>
<comment type="catalytic activity">
    <reaction evidence="1">
        <text>Hydrolysis of alkylated DNA, releasing 3-methyladenine, 3-methylguanine, 7-methylguanine and 7-methyladenine.</text>
        <dbReference type="EC" id="3.2.2.21"/>
    </reaction>
</comment>
<evidence type="ECO:0000256" key="4">
    <source>
        <dbReference type="ARBA" id="ARBA00023204"/>
    </source>
</evidence>
<dbReference type="GO" id="GO:0005737">
    <property type="term" value="C:cytoplasm"/>
    <property type="evidence" value="ECO:0007669"/>
    <property type="project" value="TreeGrafter"/>
</dbReference>
<dbReference type="PANTHER" id="PTHR43003">
    <property type="entry name" value="DNA-3-METHYLADENINE GLYCOSYLASE"/>
    <property type="match status" value="1"/>
</dbReference>
<keyword evidence="4" id="KW-0234">DNA repair</keyword>
<dbReference type="SMART" id="SM01009">
    <property type="entry name" value="AlkA_N"/>
    <property type="match status" value="1"/>
</dbReference>
<evidence type="ECO:0000256" key="3">
    <source>
        <dbReference type="ARBA" id="ARBA00022763"/>
    </source>
</evidence>
<dbReference type="Pfam" id="PF00730">
    <property type="entry name" value="HhH-GPD"/>
    <property type="match status" value="1"/>
</dbReference>
<dbReference type="InterPro" id="IPR003265">
    <property type="entry name" value="HhH-GPD_domain"/>
</dbReference>
<comment type="caution">
    <text evidence="7">The sequence shown here is derived from an EMBL/GenBank/DDBJ whole genome shotgun (WGS) entry which is preliminary data.</text>
</comment>
<evidence type="ECO:0000259" key="5">
    <source>
        <dbReference type="SMART" id="SM00478"/>
    </source>
</evidence>
<evidence type="ECO:0000256" key="2">
    <source>
        <dbReference type="ARBA" id="ARBA00012000"/>
    </source>
</evidence>
<reference evidence="7 8" key="1">
    <citation type="submission" date="2020-08" db="EMBL/GenBank/DDBJ databases">
        <title>Genomic Encyclopedia of Type Strains, Phase IV (KMG-IV): sequencing the most valuable type-strain genomes for metagenomic binning, comparative biology and taxonomic classification.</title>
        <authorList>
            <person name="Goeker M."/>
        </authorList>
    </citation>
    <scope>NUCLEOTIDE SEQUENCE [LARGE SCALE GENOMIC DNA]</scope>
    <source>
        <strain evidence="7 8">DSM 11590</strain>
    </source>
</reference>
<accession>A0A7X0DKN8</accession>
<dbReference type="CDD" id="cd00056">
    <property type="entry name" value="ENDO3c"/>
    <property type="match status" value="1"/>
</dbReference>
<dbReference type="SUPFAM" id="SSF48150">
    <property type="entry name" value="DNA-glycosylase"/>
    <property type="match status" value="1"/>
</dbReference>
<keyword evidence="3" id="KW-0227">DNA damage</keyword>
<dbReference type="InterPro" id="IPR023170">
    <property type="entry name" value="HhH_base_excis_C"/>
</dbReference>
<dbReference type="EMBL" id="JACIIX010000001">
    <property type="protein sequence ID" value="MBB6209146.1"/>
    <property type="molecule type" value="Genomic_DNA"/>
</dbReference>
<sequence length="298" mass="31961">MSRTLSYTLPVPAPYDGPQILGHLAFRALPGVEKGSADHWCRSLRLPDGSPAVITVRFDPLAPALRITLTGTALPDGAEQAVTDAVSRVFDTATDPRTIRAVLGRDPRLAPLIDRFPGLRIPGLWDPFEAVMRAMLGQQVTVRAARTLGGRLVERCGDDLPEDLHCGSITRLFPTPAAVATATLESFGMPGRRIAALQALAARVADDPACLHPAPTLEETSARLCALPGIGPWTAHYVALRYHRFADAFPAADIGLLRAMEDNGARPSPAALTARAEGWRPWRAYAAQLLWTSDAGSL</sequence>
<dbReference type="EC" id="3.2.2.21" evidence="2"/>
<dbReference type="SMART" id="SM00478">
    <property type="entry name" value="ENDO3c"/>
    <property type="match status" value="1"/>
</dbReference>
<evidence type="ECO:0000256" key="1">
    <source>
        <dbReference type="ARBA" id="ARBA00000086"/>
    </source>
</evidence>
<dbReference type="Gene3D" id="1.10.1670.10">
    <property type="entry name" value="Helix-hairpin-Helix base-excision DNA repair enzymes (C-terminal)"/>
    <property type="match status" value="1"/>
</dbReference>
<dbReference type="AlphaFoldDB" id="A0A7X0DKN8"/>
<feature type="domain" description="DNA-3-methyladenine glycosylase AlkA N-terminal" evidence="6">
    <location>
        <begin position="6"/>
        <end position="126"/>
    </location>
</feature>
<protein>
    <recommendedName>
        <fullName evidence="2">DNA-3-methyladenine glycosylase II</fullName>
        <ecNumber evidence="2">3.2.2.21</ecNumber>
    </recommendedName>
</protein>
<dbReference type="GO" id="GO:0032993">
    <property type="term" value="C:protein-DNA complex"/>
    <property type="evidence" value="ECO:0007669"/>
    <property type="project" value="TreeGrafter"/>
</dbReference>
<dbReference type="PANTHER" id="PTHR43003:SF13">
    <property type="entry name" value="DNA-3-METHYLADENINE GLYCOSYLASE 2"/>
    <property type="match status" value="1"/>
</dbReference>
<dbReference type="RefSeq" id="WP_184261077.1">
    <property type="nucleotide sequence ID" value="NZ_JACIIX010000001.1"/>
</dbReference>
<dbReference type="Proteomes" id="UP000544872">
    <property type="component" value="Unassembled WGS sequence"/>
</dbReference>
<dbReference type="SUPFAM" id="SSF55945">
    <property type="entry name" value="TATA-box binding protein-like"/>
    <property type="match status" value="1"/>
</dbReference>
<gene>
    <name evidence="7" type="ORF">FHS48_000527</name>
</gene>
<dbReference type="GO" id="GO:0043916">
    <property type="term" value="F:DNA-7-methylguanine glycosylase activity"/>
    <property type="evidence" value="ECO:0007669"/>
    <property type="project" value="TreeGrafter"/>
</dbReference>
<dbReference type="InterPro" id="IPR010316">
    <property type="entry name" value="AlkA_N"/>
</dbReference>
<organism evidence="7 8">
    <name type="scientific">Novispirillum itersonii</name>
    <name type="common">Aquaspirillum itersonii</name>
    <dbReference type="NCBI Taxonomy" id="189"/>
    <lineage>
        <taxon>Bacteria</taxon>
        <taxon>Pseudomonadati</taxon>
        <taxon>Pseudomonadota</taxon>
        <taxon>Alphaproteobacteria</taxon>
        <taxon>Rhodospirillales</taxon>
        <taxon>Novispirillaceae</taxon>
        <taxon>Novispirillum</taxon>
    </lineage>
</organism>
<dbReference type="Gene3D" id="3.30.310.20">
    <property type="entry name" value="DNA-3-methyladenine glycosylase AlkA, N-terminal domain"/>
    <property type="match status" value="1"/>
</dbReference>
<name>A0A7X0DKN8_NOVIT</name>
<dbReference type="GO" id="GO:0008725">
    <property type="term" value="F:DNA-3-methyladenine glycosylase activity"/>
    <property type="evidence" value="ECO:0007669"/>
    <property type="project" value="TreeGrafter"/>
</dbReference>
<dbReference type="GO" id="GO:0006285">
    <property type="term" value="P:base-excision repair, AP site formation"/>
    <property type="evidence" value="ECO:0007669"/>
    <property type="project" value="TreeGrafter"/>
</dbReference>
<evidence type="ECO:0000259" key="6">
    <source>
        <dbReference type="SMART" id="SM01009"/>
    </source>
</evidence>
<keyword evidence="8" id="KW-1185">Reference proteome</keyword>